<evidence type="ECO:0000313" key="4">
    <source>
        <dbReference type="Proteomes" id="UP000503222"/>
    </source>
</evidence>
<dbReference type="EMBL" id="CP049869">
    <property type="protein sequence ID" value="QIK79995.1"/>
    <property type="molecule type" value="Genomic_DNA"/>
</dbReference>
<dbReference type="Pfam" id="PF02481">
    <property type="entry name" value="DNA_processg_A"/>
    <property type="match status" value="1"/>
</dbReference>
<evidence type="ECO:0000256" key="1">
    <source>
        <dbReference type="ARBA" id="ARBA00006525"/>
    </source>
</evidence>
<comment type="similarity">
    <text evidence="1">Belongs to the DprA/Smf family.</text>
</comment>
<evidence type="ECO:0000313" key="3">
    <source>
        <dbReference type="EMBL" id="QIK79995.1"/>
    </source>
</evidence>
<protein>
    <submittedName>
        <fullName evidence="3">DNA processing protein DprA</fullName>
    </submittedName>
</protein>
<proteinExistence type="inferred from homology"/>
<dbReference type="GO" id="GO:0009294">
    <property type="term" value="P:DNA-mediated transformation"/>
    <property type="evidence" value="ECO:0007669"/>
    <property type="project" value="InterPro"/>
</dbReference>
<dbReference type="Proteomes" id="UP000503222">
    <property type="component" value="Chromosome"/>
</dbReference>
<feature type="domain" description="Smf/DprA SLOG" evidence="2">
    <location>
        <begin position="49"/>
        <end position="237"/>
    </location>
</feature>
<accession>A0A6G7YTC3</accession>
<dbReference type="SUPFAM" id="SSF102405">
    <property type="entry name" value="MCP/YpsA-like"/>
    <property type="match status" value="1"/>
</dbReference>
<dbReference type="PANTHER" id="PTHR43022">
    <property type="entry name" value="PROTEIN SMF"/>
    <property type="match status" value="1"/>
</dbReference>
<sequence length="239" mass="25797">MAYTPPSAVREIDLSELLARHGGAPFEAKQLDLVFGREAGHQKRRTTKPIWCAGHLDSLQAPAVAIVGTRKVSPAGAARARKLARGLATSGVAVVSGLAEGVDTEALTEAMTVGGRVAAVIGTPIDKAYPAKNAALQETIYRDHLLISQFPVGTRTFRSHFPERNRLMAAISDATVVIEASDTSGTLHQSAECMKLGRWLFIAKSVVEDRGLSWPAKFLPYEKTVVLERVEDVLERLNS</sequence>
<gene>
    <name evidence="3" type="ORF">G7077_07000</name>
</gene>
<dbReference type="InterPro" id="IPR057666">
    <property type="entry name" value="DrpA_SLOG"/>
</dbReference>
<organism evidence="3 4">
    <name type="scientific">Sphingomonas piscis</name>
    <dbReference type="NCBI Taxonomy" id="2714943"/>
    <lineage>
        <taxon>Bacteria</taxon>
        <taxon>Pseudomonadati</taxon>
        <taxon>Pseudomonadota</taxon>
        <taxon>Alphaproteobacteria</taxon>
        <taxon>Sphingomonadales</taxon>
        <taxon>Sphingomonadaceae</taxon>
        <taxon>Sphingomonas</taxon>
    </lineage>
</organism>
<dbReference type="Gene3D" id="3.40.50.450">
    <property type="match status" value="1"/>
</dbReference>
<dbReference type="AlphaFoldDB" id="A0A6G7YTC3"/>
<dbReference type="KEGG" id="spii:G7077_07000"/>
<evidence type="ECO:0000259" key="2">
    <source>
        <dbReference type="Pfam" id="PF02481"/>
    </source>
</evidence>
<reference evidence="3 4" key="1">
    <citation type="submission" date="2020-03" db="EMBL/GenBank/DDBJ databases">
        <title>Sphingomonas sp. nov., isolated from fish.</title>
        <authorList>
            <person name="Hyun D.-W."/>
            <person name="Bae J.-W."/>
        </authorList>
    </citation>
    <scope>NUCLEOTIDE SEQUENCE [LARGE SCALE GENOMIC DNA]</scope>
    <source>
        <strain evidence="3 4">HDW15B</strain>
    </source>
</reference>
<dbReference type="InterPro" id="IPR003488">
    <property type="entry name" value="DprA"/>
</dbReference>
<dbReference type="PANTHER" id="PTHR43022:SF1">
    <property type="entry name" value="PROTEIN SMF"/>
    <property type="match status" value="1"/>
</dbReference>
<name>A0A6G7YTC3_9SPHN</name>
<keyword evidence="4" id="KW-1185">Reference proteome</keyword>